<evidence type="ECO:0000256" key="3">
    <source>
        <dbReference type="ARBA" id="ARBA00022768"/>
    </source>
</evidence>
<dbReference type="InterPro" id="IPR014039">
    <property type="entry name" value="Transl_elong_EFTs/EF1B_dimer"/>
</dbReference>
<dbReference type="EMBL" id="DXHU01000005">
    <property type="protein sequence ID" value="HIV98302.1"/>
    <property type="molecule type" value="Genomic_DNA"/>
</dbReference>
<reference evidence="9" key="2">
    <citation type="submission" date="2021-04" db="EMBL/GenBank/DDBJ databases">
        <authorList>
            <person name="Gilroy R."/>
        </authorList>
    </citation>
    <scope>NUCLEOTIDE SEQUENCE</scope>
    <source>
        <strain evidence="9">Gambia11-129</strain>
    </source>
</reference>
<evidence type="ECO:0000256" key="5">
    <source>
        <dbReference type="HAMAP-Rule" id="MF_00050"/>
    </source>
</evidence>
<feature type="domain" description="Translation elongation factor EFTs/EF1B dimerisation" evidence="8">
    <location>
        <begin position="71"/>
        <end position="280"/>
    </location>
</feature>
<keyword evidence="5" id="KW-0963">Cytoplasm</keyword>
<proteinExistence type="inferred from homology"/>
<keyword evidence="3 5" id="KW-0251">Elongation factor</keyword>
<dbReference type="InterPro" id="IPR036402">
    <property type="entry name" value="EF-Ts_dimer_sf"/>
</dbReference>
<comment type="caution">
    <text evidence="9">The sequence shown here is derived from an EMBL/GenBank/DDBJ whole genome shotgun (WGS) entry which is preliminary data.</text>
</comment>
<dbReference type="PROSITE" id="PS01127">
    <property type="entry name" value="EF_TS_2"/>
    <property type="match status" value="1"/>
</dbReference>
<dbReference type="PANTHER" id="PTHR11741">
    <property type="entry name" value="ELONGATION FACTOR TS"/>
    <property type="match status" value="1"/>
</dbReference>
<dbReference type="Gene3D" id="3.30.479.20">
    <property type="entry name" value="Elongation factor Ts, dimerisation domain"/>
    <property type="match status" value="2"/>
</dbReference>
<evidence type="ECO:0000313" key="9">
    <source>
        <dbReference type="EMBL" id="HIV98302.1"/>
    </source>
</evidence>
<dbReference type="AlphaFoldDB" id="A0A9D1PTG9"/>
<accession>A0A9D1PTG9</accession>
<evidence type="ECO:0000259" key="8">
    <source>
        <dbReference type="Pfam" id="PF00889"/>
    </source>
</evidence>
<dbReference type="SUPFAM" id="SSF46934">
    <property type="entry name" value="UBA-like"/>
    <property type="match status" value="1"/>
</dbReference>
<comment type="function">
    <text evidence="5 6">Associates with the EF-Tu.GDP complex and induces the exchange of GDP to GTP. It remains bound to the aminoacyl-tRNA.EF-Tu.GTP complex up to the GTP hydrolysis stage on the ribosome.</text>
</comment>
<evidence type="ECO:0000256" key="6">
    <source>
        <dbReference type="RuleBase" id="RU000642"/>
    </source>
</evidence>
<gene>
    <name evidence="5 9" type="primary">tsf</name>
    <name evidence="9" type="ORF">IAB12_00795</name>
</gene>
<dbReference type="InterPro" id="IPR009060">
    <property type="entry name" value="UBA-like_sf"/>
</dbReference>
<sequence length="283" mass="31128">MAAISASDVKKLRDLTGAGMMDCKKALTQADGDFAQAEKILKEMGLAAVAKRQDRATENGRVFVMTDDKNAVLLSLSCETDFVASNEEFKALGENMCKTILEKGYSEPNEELKGMVDALIATIKENMNITKMHTESVDTYAATYIHGNGAVAVLINMHADNKDVFANADVQEVAHDLALHAAAYKPQYLDEKNVDKAYEEEQLSIFTAQVDQDPKMANKPEQVKANIIKGKLSKLYKEICFNEQAFVKDDSKSVKQVLSELSKKYGCDITISSYVVYQAGVNA</sequence>
<dbReference type="InterPro" id="IPR018101">
    <property type="entry name" value="Transl_elong_Ts_CS"/>
</dbReference>
<keyword evidence="4 5" id="KW-0648">Protein biosynthesis</keyword>
<feature type="region of interest" description="Involved in Mg(2+) ion dislocation from EF-Tu" evidence="5">
    <location>
        <begin position="80"/>
        <end position="83"/>
    </location>
</feature>
<dbReference type="PROSITE" id="PS01126">
    <property type="entry name" value="EF_TS_1"/>
    <property type="match status" value="1"/>
</dbReference>
<name>A0A9D1PTG9_9SPIO</name>
<protein>
    <recommendedName>
        <fullName evidence="2 5">Elongation factor Ts</fullName>
        <shortName evidence="5">EF-Ts</shortName>
    </recommendedName>
</protein>
<evidence type="ECO:0000256" key="4">
    <source>
        <dbReference type="ARBA" id="ARBA00022917"/>
    </source>
</evidence>
<dbReference type="Proteomes" id="UP000823936">
    <property type="component" value="Unassembled WGS sequence"/>
</dbReference>
<evidence type="ECO:0000256" key="2">
    <source>
        <dbReference type="ARBA" id="ARBA00016956"/>
    </source>
</evidence>
<dbReference type="GO" id="GO:0003746">
    <property type="term" value="F:translation elongation factor activity"/>
    <property type="evidence" value="ECO:0007669"/>
    <property type="project" value="UniProtKB-UniRule"/>
</dbReference>
<dbReference type="PANTHER" id="PTHR11741:SF0">
    <property type="entry name" value="ELONGATION FACTOR TS, MITOCHONDRIAL"/>
    <property type="match status" value="1"/>
</dbReference>
<dbReference type="InterPro" id="IPR001816">
    <property type="entry name" value="Transl_elong_EFTs/EF1B"/>
</dbReference>
<comment type="similarity">
    <text evidence="1 5 6">Belongs to the EF-Ts family.</text>
</comment>
<dbReference type="SUPFAM" id="SSF54713">
    <property type="entry name" value="Elongation factor Ts (EF-Ts), dimerisation domain"/>
    <property type="match status" value="2"/>
</dbReference>
<dbReference type="Pfam" id="PF00889">
    <property type="entry name" value="EF_TS"/>
    <property type="match status" value="1"/>
</dbReference>
<comment type="subcellular location">
    <subcellularLocation>
        <location evidence="5 7">Cytoplasm</location>
    </subcellularLocation>
</comment>
<dbReference type="NCBIfam" id="TIGR00116">
    <property type="entry name" value="tsf"/>
    <property type="match status" value="1"/>
</dbReference>
<organism evidence="9 10">
    <name type="scientific">Candidatus Ornithospirochaeta avicola</name>
    <dbReference type="NCBI Taxonomy" id="2840896"/>
    <lineage>
        <taxon>Bacteria</taxon>
        <taxon>Pseudomonadati</taxon>
        <taxon>Spirochaetota</taxon>
        <taxon>Spirochaetia</taxon>
        <taxon>Spirochaetales</taxon>
        <taxon>Spirochaetaceae</taxon>
        <taxon>Spirochaetaceae incertae sedis</taxon>
        <taxon>Candidatus Ornithospirochaeta</taxon>
    </lineage>
</organism>
<dbReference type="HAMAP" id="MF_00050">
    <property type="entry name" value="EF_Ts"/>
    <property type="match status" value="1"/>
</dbReference>
<reference evidence="9" key="1">
    <citation type="journal article" date="2021" name="PeerJ">
        <title>Extensive microbial diversity within the chicken gut microbiome revealed by metagenomics and culture.</title>
        <authorList>
            <person name="Gilroy R."/>
            <person name="Ravi A."/>
            <person name="Getino M."/>
            <person name="Pursley I."/>
            <person name="Horton D.L."/>
            <person name="Alikhan N.F."/>
            <person name="Baker D."/>
            <person name="Gharbi K."/>
            <person name="Hall N."/>
            <person name="Watson M."/>
            <person name="Adriaenssens E.M."/>
            <person name="Foster-Nyarko E."/>
            <person name="Jarju S."/>
            <person name="Secka A."/>
            <person name="Antonio M."/>
            <person name="Oren A."/>
            <person name="Chaudhuri R.R."/>
            <person name="La Ragione R."/>
            <person name="Hildebrand F."/>
            <person name="Pallen M.J."/>
        </authorList>
    </citation>
    <scope>NUCLEOTIDE SEQUENCE</scope>
    <source>
        <strain evidence="9">Gambia11-129</strain>
    </source>
</reference>
<evidence type="ECO:0000256" key="7">
    <source>
        <dbReference type="RuleBase" id="RU000643"/>
    </source>
</evidence>
<dbReference type="FunFam" id="1.10.8.10:FF:000001">
    <property type="entry name" value="Elongation factor Ts"/>
    <property type="match status" value="1"/>
</dbReference>
<dbReference type="Gene3D" id="1.10.8.10">
    <property type="entry name" value="DNA helicase RuvA subunit, C-terminal domain"/>
    <property type="match status" value="1"/>
</dbReference>
<dbReference type="GO" id="GO:0005737">
    <property type="term" value="C:cytoplasm"/>
    <property type="evidence" value="ECO:0007669"/>
    <property type="project" value="UniProtKB-SubCell"/>
</dbReference>
<dbReference type="Gene3D" id="1.10.286.20">
    <property type="match status" value="1"/>
</dbReference>
<evidence type="ECO:0000313" key="10">
    <source>
        <dbReference type="Proteomes" id="UP000823936"/>
    </source>
</evidence>
<evidence type="ECO:0000256" key="1">
    <source>
        <dbReference type="ARBA" id="ARBA00005532"/>
    </source>
</evidence>
<dbReference type="CDD" id="cd14275">
    <property type="entry name" value="UBA_EF-Ts"/>
    <property type="match status" value="1"/>
</dbReference>